<sequence length="305" mass="32750">MITYFDALVASGVGLDGLLRGAAVLAGVPAGAERRGRTVRFDPNGRRANDDGTRTRRPVRPVGGGSVWLERPDSLRANDEMIVERLALAVELLEARRTPTGVLEQILDTELPPAERASKLAGAGIEPGTRIRLIATDAGTRPPGRLTGEVPSRYGMRHASLQLTDRLPDAGPAGVGIWVRADHAPESWDAAVIAHRLTTPLTPVIDAADLGAMLILARAYAPEDPHPDVQTLDALDDRTAEILRTLVESDSIRAAAAQLAMHHSTLQARHDSLTRELGYDPRSTSGRMRYIAAEMLSRLGTDATP</sequence>
<comment type="caution">
    <text evidence="2">The sequence shown here is derived from an EMBL/GenBank/DDBJ whole genome shotgun (WGS) entry which is preliminary data.</text>
</comment>
<dbReference type="InterPro" id="IPR042070">
    <property type="entry name" value="PucR_C-HTH_sf"/>
</dbReference>
<dbReference type="Gene3D" id="1.10.10.2840">
    <property type="entry name" value="PucR C-terminal helix-turn-helix domain"/>
    <property type="match status" value="1"/>
</dbReference>
<feature type="compositionally biased region" description="Basic and acidic residues" evidence="1">
    <location>
        <begin position="41"/>
        <end position="54"/>
    </location>
</feature>
<keyword evidence="3" id="KW-1185">Reference proteome</keyword>
<name>A0A255G3A0_9ACTN</name>
<evidence type="ECO:0008006" key="4">
    <source>
        <dbReference type="Google" id="ProtNLM"/>
    </source>
</evidence>
<reference evidence="2 3" key="1">
    <citation type="submission" date="2017-07" db="EMBL/GenBank/DDBJ databases">
        <title>Draft whole genome sequences of clinical Proprionibacteriaceae strains.</title>
        <authorList>
            <person name="Bernier A.-M."/>
            <person name="Bernard K."/>
            <person name="Domingo M.-C."/>
        </authorList>
    </citation>
    <scope>NUCLEOTIDE SEQUENCE [LARGE SCALE GENOMIC DNA]</scope>
    <source>
        <strain evidence="2 3">NML 030167</strain>
    </source>
</reference>
<evidence type="ECO:0000313" key="2">
    <source>
        <dbReference type="EMBL" id="OYO08683.1"/>
    </source>
</evidence>
<feature type="region of interest" description="Disordered" evidence="1">
    <location>
        <begin position="41"/>
        <end position="63"/>
    </location>
</feature>
<accession>A0A255G3A0</accession>
<dbReference type="AlphaFoldDB" id="A0A255G3A0"/>
<dbReference type="Proteomes" id="UP000215896">
    <property type="component" value="Unassembled WGS sequence"/>
</dbReference>
<gene>
    <name evidence="2" type="ORF">CGZ94_19400</name>
</gene>
<evidence type="ECO:0000313" key="3">
    <source>
        <dbReference type="Proteomes" id="UP000215896"/>
    </source>
</evidence>
<organism evidence="2 3">
    <name type="scientific">Enemella evansiae</name>
    <dbReference type="NCBI Taxonomy" id="2016499"/>
    <lineage>
        <taxon>Bacteria</taxon>
        <taxon>Bacillati</taxon>
        <taxon>Actinomycetota</taxon>
        <taxon>Actinomycetes</taxon>
        <taxon>Propionibacteriales</taxon>
        <taxon>Propionibacteriaceae</taxon>
        <taxon>Enemella</taxon>
    </lineage>
</organism>
<protein>
    <recommendedName>
        <fullName evidence="4">PucR family transcriptional regulator</fullName>
    </recommendedName>
</protein>
<evidence type="ECO:0000256" key="1">
    <source>
        <dbReference type="SAM" id="MobiDB-lite"/>
    </source>
</evidence>
<proteinExistence type="predicted"/>
<dbReference type="EMBL" id="NMVO01000018">
    <property type="protein sequence ID" value="OYO08683.1"/>
    <property type="molecule type" value="Genomic_DNA"/>
</dbReference>